<organism evidence="6 7">
    <name type="scientific">Piscibacillus salipiscarius</name>
    <dbReference type="NCBI Taxonomy" id="299480"/>
    <lineage>
        <taxon>Bacteria</taxon>
        <taxon>Bacillati</taxon>
        <taxon>Bacillota</taxon>
        <taxon>Bacilli</taxon>
        <taxon>Bacillales</taxon>
        <taxon>Bacillaceae</taxon>
        <taxon>Piscibacillus</taxon>
    </lineage>
</organism>
<dbReference type="Pfam" id="PF13411">
    <property type="entry name" value="MerR_1"/>
    <property type="match status" value="1"/>
</dbReference>
<dbReference type="InterPro" id="IPR047057">
    <property type="entry name" value="MerR_fam"/>
</dbReference>
<dbReference type="InterPro" id="IPR012925">
    <property type="entry name" value="TipAS_dom"/>
</dbReference>
<dbReference type="SUPFAM" id="SSF46955">
    <property type="entry name" value="Putative DNA-binding domain"/>
    <property type="match status" value="1"/>
</dbReference>
<gene>
    <name evidence="6" type="ORF">ACFSW4_03445</name>
</gene>
<dbReference type="PANTHER" id="PTHR30204">
    <property type="entry name" value="REDOX-CYCLING DRUG-SENSING TRANSCRIPTIONAL ACTIVATOR SOXR"/>
    <property type="match status" value="1"/>
</dbReference>
<keyword evidence="3" id="KW-0010">Activator</keyword>
<dbReference type="InterPro" id="IPR036244">
    <property type="entry name" value="TipA-like_antibiotic-bd"/>
</dbReference>
<dbReference type="InterPro" id="IPR000551">
    <property type="entry name" value="MerR-type_HTH_dom"/>
</dbReference>
<dbReference type="Proteomes" id="UP001597452">
    <property type="component" value="Unassembled WGS sequence"/>
</dbReference>
<evidence type="ECO:0000313" key="6">
    <source>
        <dbReference type="EMBL" id="MFD2637932.1"/>
    </source>
</evidence>
<protein>
    <submittedName>
        <fullName evidence="6">MerR family transcriptional regulator</fullName>
    </submittedName>
</protein>
<evidence type="ECO:0000259" key="5">
    <source>
        <dbReference type="PROSITE" id="PS50937"/>
    </source>
</evidence>
<dbReference type="Gene3D" id="1.10.490.50">
    <property type="entry name" value="Antibiotic binding domain of TipA-like multidrug resistance regulators"/>
    <property type="match status" value="1"/>
</dbReference>
<accession>A0ABW5Q8L8</accession>
<dbReference type="Gene3D" id="1.10.1660.10">
    <property type="match status" value="1"/>
</dbReference>
<name>A0ABW5Q8L8_9BACI</name>
<evidence type="ECO:0000313" key="7">
    <source>
        <dbReference type="Proteomes" id="UP001597452"/>
    </source>
</evidence>
<evidence type="ECO:0000256" key="3">
    <source>
        <dbReference type="ARBA" id="ARBA00023159"/>
    </source>
</evidence>
<dbReference type="InterPro" id="IPR009061">
    <property type="entry name" value="DNA-bd_dom_put_sf"/>
</dbReference>
<dbReference type="PRINTS" id="PR00040">
    <property type="entry name" value="HTHMERR"/>
</dbReference>
<comment type="caution">
    <text evidence="6">The sequence shown here is derived from an EMBL/GenBank/DDBJ whole genome shotgun (WGS) entry which is preliminary data.</text>
</comment>
<dbReference type="CDD" id="cd01106">
    <property type="entry name" value="HTH_TipAL-Mta"/>
    <property type="match status" value="1"/>
</dbReference>
<evidence type="ECO:0000256" key="1">
    <source>
        <dbReference type="ARBA" id="ARBA00023015"/>
    </source>
</evidence>
<reference evidence="7" key="1">
    <citation type="journal article" date="2019" name="Int. J. Syst. Evol. Microbiol.">
        <title>The Global Catalogue of Microorganisms (GCM) 10K type strain sequencing project: providing services to taxonomists for standard genome sequencing and annotation.</title>
        <authorList>
            <consortium name="The Broad Institute Genomics Platform"/>
            <consortium name="The Broad Institute Genome Sequencing Center for Infectious Disease"/>
            <person name="Wu L."/>
            <person name="Ma J."/>
        </authorList>
    </citation>
    <scope>NUCLEOTIDE SEQUENCE [LARGE SCALE GENOMIC DNA]</scope>
    <source>
        <strain evidence="7">TISTR 1571</strain>
    </source>
</reference>
<evidence type="ECO:0000256" key="2">
    <source>
        <dbReference type="ARBA" id="ARBA00023125"/>
    </source>
</evidence>
<keyword evidence="4" id="KW-0804">Transcription</keyword>
<proteinExistence type="predicted"/>
<keyword evidence="7" id="KW-1185">Reference proteome</keyword>
<keyword evidence="1" id="KW-0805">Transcription regulation</keyword>
<evidence type="ECO:0000256" key="4">
    <source>
        <dbReference type="ARBA" id="ARBA00023163"/>
    </source>
</evidence>
<dbReference type="SMART" id="SM00422">
    <property type="entry name" value="HTH_MERR"/>
    <property type="match status" value="1"/>
</dbReference>
<dbReference type="PANTHER" id="PTHR30204:SF90">
    <property type="entry name" value="HTH-TYPE TRANSCRIPTIONAL ACTIVATOR MTA"/>
    <property type="match status" value="1"/>
</dbReference>
<feature type="domain" description="HTH merR-type" evidence="5">
    <location>
        <begin position="1"/>
        <end position="70"/>
    </location>
</feature>
<dbReference type="RefSeq" id="WP_377327460.1">
    <property type="nucleotide sequence ID" value="NZ_JBHUMZ010000011.1"/>
</dbReference>
<sequence length="255" mass="30417">MYLVKEVAKLSGVSVRTLHHYDRIGLLKPSKVAKNGYRYYDDDSLRKLQQILFFKELDFSLNQIKEIMINQNFDQLEALENHKTLLKKKKRRLERLLTTVDETIYSLKEDQKMSKKKMFENFSMDEINAHQEKYAKETEEKYGHTDAYRQSQKRTSAYTKQDWKTIQERSDSIYKRLANLMDEHTPNDAEVQTVIGEWHSLIHDNFYECSPEMFKGLGDMYVSDQRFTRNIDQYGEGLAEFMRDAMHIYSDNFPE</sequence>
<dbReference type="PROSITE" id="PS50937">
    <property type="entry name" value="HTH_MERR_2"/>
    <property type="match status" value="1"/>
</dbReference>
<dbReference type="EMBL" id="JBHUMZ010000011">
    <property type="protein sequence ID" value="MFD2637932.1"/>
    <property type="molecule type" value="Genomic_DNA"/>
</dbReference>
<dbReference type="Pfam" id="PF07739">
    <property type="entry name" value="TipAS"/>
    <property type="match status" value="1"/>
</dbReference>
<dbReference type="SUPFAM" id="SSF89082">
    <property type="entry name" value="Antibiotic binding domain of TipA-like multidrug resistance regulators"/>
    <property type="match status" value="1"/>
</dbReference>
<keyword evidence="2" id="KW-0238">DNA-binding</keyword>